<dbReference type="EMBL" id="QKZK01000005">
    <property type="protein sequence ID" value="PZX19237.1"/>
    <property type="molecule type" value="Genomic_DNA"/>
</dbReference>
<dbReference type="Gene3D" id="3.10.50.30">
    <property type="entry name" value="Transcription elongation factor, GreA/GreB, C-terminal domain"/>
    <property type="match status" value="1"/>
</dbReference>
<protein>
    <submittedName>
        <fullName evidence="2">Regulator of nucleoside diphosphate kinase</fullName>
    </submittedName>
</protein>
<dbReference type="InterPro" id="IPR036953">
    <property type="entry name" value="GreA/GreB_C_sf"/>
</dbReference>
<dbReference type="SUPFAM" id="SSF54534">
    <property type="entry name" value="FKBP-like"/>
    <property type="match status" value="1"/>
</dbReference>
<evidence type="ECO:0000313" key="3">
    <source>
        <dbReference type="Proteomes" id="UP000249239"/>
    </source>
</evidence>
<keyword evidence="2" id="KW-0808">Transferase</keyword>
<keyword evidence="2" id="KW-0418">Kinase</keyword>
<dbReference type="Proteomes" id="UP000249239">
    <property type="component" value="Unassembled WGS sequence"/>
</dbReference>
<dbReference type="PANTHER" id="PTHR30437:SF5">
    <property type="entry name" value="REGULATOR OF NUCLEOSIDE DIPHOSPHATE KINASE"/>
    <property type="match status" value="1"/>
</dbReference>
<accession>A0A2W7NM90</accession>
<organism evidence="2 3">
    <name type="scientific">Breznakibacter xylanolyticus</name>
    <dbReference type="NCBI Taxonomy" id="990"/>
    <lineage>
        <taxon>Bacteria</taxon>
        <taxon>Pseudomonadati</taxon>
        <taxon>Bacteroidota</taxon>
        <taxon>Bacteroidia</taxon>
        <taxon>Marinilabiliales</taxon>
        <taxon>Marinilabiliaceae</taxon>
        <taxon>Breznakibacter</taxon>
    </lineage>
</organism>
<dbReference type="PANTHER" id="PTHR30437">
    <property type="entry name" value="TRANSCRIPTION ELONGATION FACTOR GREA"/>
    <property type="match status" value="1"/>
</dbReference>
<keyword evidence="3" id="KW-1185">Reference proteome</keyword>
<dbReference type="Pfam" id="PF01272">
    <property type="entry name" value="GreA_GreB"/>
    <property type="match status" value="1"/>
</dbReference>
<dbReference type="GO" id="GO:0070063">
    <property type="term" value="F:RNA polymerase binding"/>
    <property type="evidence" value="ECO:0007669"/>
    <property type="project" value="InterPro"/>
</dbReference>
<dbReference type="GO" id="GO:0016301">
    <property type="term" value="F:kinase activity"/>
    <property type="evidence" value="ECO:0007669"/>
    <property type="project" value="UniProtKB-KW"/>
</dbReference>
<feature type="domain" description="Transcription elongation factor GreA/GreB C-terminal" evidence="1">
    <location>
        <begin position="50"/>
        <end position="124"/>
    </location>
</feature>
<dbReference type="RefSeq" id="WP_111444615.1">
    <property type="nucleotide sequence ID" value="NZ_QKZK01000005.1"/>
</dbReference>
<comment type="caution">
    <text evidence="2">The sequence shown here is derived from an EMBL/GenBank/DDBJ whole genome shotgun (WGS) entry which is preliminary data.</text>
</comment>
<dbReference type="GO" id="GO:0006354">
    <property type="term" value="P:DNA-templated transcription elongation"/>
    <property type="evidence" value="ECO:0007669"/>
    <property type="project" value="TreeGrafter"/>
</dbReference>
<dbReference type="GO" id="GO:0032784">
    <property type="term" value="P:regulation of DNA-templated transcription elongation"/>
    <property type="evidence" value="ECO:0007669"/>
    <property type="project" value="InterPro"/>
</dbReference>
<dbReference type="GO" id="GO:0003677">
    <property type="term" value="F:DNA binding"/>
    <property type="evidence" value="ECO:0007669"/>
    <property type="project" value="InterPro"/>
</dbReference>
<gene>
    <name evidence="2" type="ORF">LX69_00904</name>
</gene>
<evidence type="ECO:0000259" key="1">
    <source>
        <dbReference type="Pfam" id="PF01272"/>
    </source>
</evidence>
<name>A0A2W7NM90_9BACT</name>
<evidence type="ECO:0000313" key="2">
    <source>
        <dbReference type="EMBL" id="PZX19237.1"/>
    </source>
</evidence>
<proteinExistence type="predicted"/>
<dbReference type="InterPro" id="IPR001437">
    <property type="entry name" value="Tscrpt_elong_fac_GreA/B_C"/>
</dbReference>
<dbReference type="OrthoDB" id="192847at2"/>
<sequence length="135" mass="15230">MKQLIINQTDAHRIMDRIRNAKSQSSATVNTAKLMAEINKGKQVPPEKVPATVVTMHSKVRVRYLDTNQTVDMELVYPEEADIKNHRISIFAPMATALLGFSEGDEIEWTVPAGTKRMIIEKILYQPESNGDYNS</sequence>
<reference evidence="2 3" key="1">
    <citation type="submission" date="2018-06" db="EMBL/GenBank/DDBJ databases">
        <title>Genomic Encyclopedia of Archaeal and Bacterial Type Strains, Phase II (KMG-II): from individual species to whole genera.</title>
        <authorList>
            <person name="Goeker M."/>
        </authorList>
    </citation>
    <scope>NUCLEOTIDE SEQUENCE [LARGE SCALE GENOMIC DNA]</scope>
    <source>
        <strain evidence="2 3">DSM 6779</strain>
    </source>
</reference>
<dbReference type="AlphaFoldDB" id="A0A2W7NM90"/>
<dbReference type="InterPro" id="IPR023459">
    <property type="entry name" value="Tscrpt_elong_fac_GreA/B_fam"/>
</dbReference>
<dbReference type="NCBIfam" id="NF004396">
    <property type="entry name" value="PRK05753.1"/>
    <property type="match status" value="1"/>
</dbReference>